<keyword evidence="9" id="KW-1185">Reference proteome</keyword>
<feature type="transmembrane region" description="Helical" evidence="6">
    <location>
        <begin position="415"/>
        <end position="432"/>
    </location>
</feature>
<feature type="transmembrane region" description="Helical" evidence="6">
    <location>
        <begin position="316"/>
        <end position="333"/>
    </location>
</feature>
<evidence type="ECO:0000313" key="8">
    <source>
        <dbReference type="EMBL" id="MFI9105990.1"/>
    </source>
</evidence>
<feature type="domain" description="Major facilitator superfamily (MFS) profile" evidence="7">
    <location>
        <begin position="14"/>
        <end position="476"/>
    </location>
</feature>
<evidence type="ECO:0000256" key="1">
    <source>
        <dbReference type="ARBA" id="ARBA00004651"/>
    </source>
</evidence>
<feature type="transmembrane region" description="Helical" evidence="6">
    <location>
        <begin position="452"/>
        <end position="471"/>
    </location>
</feature>
<comment type="subcellular location">
    <subcellularLocation>
        <location evidence="1">Cell membrane</location>
        <topology evidence="1">Multi-pass membrane protein</topology>
    </subcellularLocation>
</comment>
<evidence type="ECO:0000256" key="2">
    <source>
        <dbReference type="ARBA" id="ARBA00022692"/>
    </source>
</evidence>
<evidence type="ECO:0000256" key="6">
    <source>
        <dbReference type="SAM" id="Phobius"/>
    </source>
</evidence>
<feature type="transmembrane region" description="Helical" evidence="6">
    <location>
        <begin position="371"/>
        <end position="394"/>
    </location>
</feature>
<dbReference type="PRINTS" id="PR01036">
    <property type="entry name" value="TCRTETB"/>
</dbReference>
<accession>A0ABW8CKR1</accession>
<feature type="transmembrane region" description="Helical" evidence="6">
    <location>
        <begin position="12"/>
        <end position="38"/>
    </location>
</feature>
<dbReference type="Proteomes" id="UP001614394">
    <property type="component" value="Unassembled WGS sequence"/>
</dbReference>
<dbReference type="RefSeq" id="WP_399657106.1">
    <property type="nucleotide sequence ID" value="NZ_JBITYG010000015.1"/>
</dbReference>
<dbReference type="PROSITE" id="PS50850">
    <property type="entry name" value="MFS"/>
    <property type="match status" value="1"/>
</dbReference>
<feature type="transmembrane region" description="Helical" evidence="6">
    <location>
        <begin position="105"/>
        <end position="126"/>
    </location>
</feature>
<dbReference type="InterPro" id="IPR020846">
    <property type="entry name" value="MFS_dom"/>
</dbReference>
<feature type="transmembrane region" description="Helical" evidence="6">
    <location>
        <begin position="80"/>
        <end position="99"/>
    </location>
</feature>
<comment type="caution">
    <text evidence="8">The sequence shown here is derived from an EMBL/GenBank/DDBJ whole genome shotgun (WGS) entry which is preliminary data.</text>
</comment>
<feature type="transmembrane region" description="Helical" evidence="6">
    <location>
        <begin position="231"/>
        <end position="254"/>
    </location>
</feature>
<keyword evidence="4 6" id="KW-0472">Membrane</keyword>
<sequence>MDTKSALHRYRWLGYTAVIAASVMDLLDSTVANVAAPAIRTGLGGSYADLQWIAAGYTLAMAVALLTGGRLGDMYGRKRVLLAGIAGFTLTSMLCAAAQSPQTLIVARIAQGVCGAVMLPQGFGLTRDLFPASEMKKAWGIFGPLMGLSAVMGPIIAGVLIHADLFGTGWRMIFGINLPIGAFAFVMGWKYLPDVAPTARGARLDLPGVLLAGTGAFLLVFPLVQGRELGWPSWVLVMLVASLPVLAVFARYQVLRKRSGRTPLVEPSVFTKRAYVSGVAFAIAFTASMGGMILTLGIFLQLGLGYTALHSSLTTAPWALGALFGSAFGGIMMARLGRRILHLGLILMGGGLLALYGVFQWAGADITDWDFAAPLLVGGAGMGMIFVPLFDIILNGVDGHEIGSASGTLQALQQLGMTLGFAVLGTVFFNILSDARPGPAGHIDAALDAAGTTALCTVGLIALAFVLGFFLPKTVRAAEEAEEDIAAERELALV</sequence>
<gene>
    <name evidence="8" type="ORF">ACIGXA_36350</name>
</gene>
<dbReference type="Gene3D" id="1.20.1250.20">
    <property type="entry name" value="MFS general substrate transporter like domains"/>
    <property type="match status" value="1"/>
</dbReference>
<evidence type="ECO:0000313" key="9">
    <source>
        <dbReference type="Proteomes" id="UP001614394"/>
    </source>
</evidence>
<dbReference type="Pfam" id="PF07690">
    <property type="entry name" value="MFS_1"/>
    <property type="match status" value="1"/>
</dbReference>
<evidence type="ECO:0000259" key="7">
    <source>
        <dbReference type="PROSITE" id="PS50850"/>
    </source>
</evidence>
<feature type="transmembrane region" description="Helical" evidence="6">
    <location>
        <begin position="340"/>
        <end position="359"/>
    </location>
</feature>
<evidence type="ECO:0000256" key="4">
    <source>
        <dbReference type="ARBA" id="ARBA00023136"/>
    </source>
</evidence>
<dbReference type="SUPFAM" id="SSF103473">
    <property type="entry name" value="MFS general substrate transporter"/>
    <property type="match status" value="1"/>
</dbReference>
<dbReference type="InterPro" id="IPR036259">
    <property type="entry name" value="MFS_trans_sf"/>
</dbReference>
<evidence type="ECO:0000256" key="3">
    <source>
        <dbReference type="ARBA" id="ARBA00022989"/>
    </source>
</evidence>
<dbReference type="PANTHER" id="PTHR42718">
    <property type="entry name" value="MAJOR FACILITATOR SUPERFAMILY MULTIDRUG TRANSPORTER MFSC"/>
    <property type="match status" value="1"/>
</dbReference>
<dbReference type="PANTHER" id="PTHR42718:SF39">
    <property type="entry name" value="ACTINORHODIN TRANSPORTER-RELATED"/>
    <property type="match status" value="1"/>
</dbReference>
<protein>
    <submittedName>
        <fullName evidence="8">MFS transporter</fullName>
    </submittedName>
</protein>
<feature type="transmembrane region" description="Helical" evidence="6">
    <location>
        <begin position="275"/>
        <end position="304"/>
    </location>
</feature>
<keyword evidence="3 6" id="KW-1133">Transmembrane helix</keyword>
<dbReference type="CDD" id="cd17321">
    <property type="entry name" value="MFS_MMR_MDR_like"/>
    <property type="match status" value="1"/>
</dbReference>
<keyword evidence="5" id="KW-0046">Antibiotic resistance</keyword>
<dbReference type="Gene3D" id="1.20.1720.10">
    <property type="entry name" value="Multidrug resistance protein D"/>
    <property type="match status" value="1"/>
</dbReference>
<feature type="transmembrane region" description="Helical" evidence="6">
    <location>
        <begin position="173"/>
        <end position="192"/>
    </location>
</feature>
<proteinExistence type="predicted"/>
<organism evidence="8 9">
    <name type="scientific">Streptomyces fildesensis</name>
    <dbReference type="NCBI Taxonomy" id="375757"/>
    <lineage>
        <taxon>Bacteria</taxon>
        <taxon>Bacillati</taxon>
        <taxon>Actinomycetota</taxon>
        <taxon>Actinomycetes</taxon>
        <taxon>Kitasatosporales</taxon>
        <taxon>Streptomycetaceae</taxon>
        <taxon>Streptomyces</taxon>
    </lineage>
</organism>
<dbReference type="InterPro" id="IPR011701">
    <property type="entry name" value="MFS"/>
</dbReference>
<reference evidence="8 9" key="1">
    <citation type="submission" date="2024-10" db="EMBL/GenBank/DDBJ databases">
        <title>The Natural Products Discovery Center: Release of the First 8490 Sequenced Strains for Exploring Actinobacteria Biosynthetic Diversity.</title>
        <authorList>
            <person name="Kalkreuter E."/>
            <person name="Kautsar S.A."/>
            <person name="Yang D."/>
            <person name="Bader C.D."/>
            <person name="Teijaro C.N."/>
            <person name="Fluegel L."/>
            <person name="Davis C.M."/>
            <person name="Simpson J.R."/>
            <person name="Lauterbach L."/>
            <person name="Steele A.D."/>
            <person name="Gui C."/>
            <person name="Meng S."/>
            <person name="Li G."/>
            <person name="Viehrig K."/>
            <person name="Ye F."/>
            <person name="Su P."/>
            <person name="Kiefer A.F."/>
            <person name="Nichols A."/>
            <person name="Cepeda A.J."/>
            <person name="Yan W."/>
            <person name="Fan B."/>
            <person name="Jiang Y."/>
            <person name="Adhikari A."/>
            <person name="Zheng C.-J."/>
            <person name="Schuster L."/>
            <person name="Cowan T.M."/>
            <person name="Smanski M.J."/>
            <person name="Chevrette M.G."/>
            <person name="De Carvalho L.P.S."/>
            <person name="Shen B."/>
        </authorList>
    </citation>
    <scope>NUCLEOTIDE SEQUENCE [LARGE SCALE GENOMIC DNA]</scope>
    <source>
        <strain evidence="8 9">NPDC053399</strain>
    </source>
</reference>
<dbReference type="EMBL" id="JBITYG010000015">
    <property type="protein sequence ID" value="MFI9105990.1"/>
    <property type="molecule type" value="Genomic_DNA"/>
</dbReference>
<feature type="transmembrane region" description="Helical" evidence="6">
    <location>
        <begin position="204"/>
        <end position="225"/>
    </location>
</feature>
<feature type="transmembrane region" description="Helical" evidence="6">
    <location>
        <begin position="50"/>
        <end position="68"/>
    </location>
</feature>
<keyword evidence="2 6" id="KW-0812">Transmembrane</keyword>
<name>A0ABW8CKR1_9ACTN</name>
<evidence type="ECO:0000256" key="5">
    <source>
        <dbReference type="ARBA" id="ARBA00023251"/>
    </source>
</evidence>
<feature type="transmembrane region" description="Helical" evidence="6">
    <location>
        <begin position="138"/>
        <end position="161"/>
    </location>
</feature>